<reference evidence="2" key="1">
    <citation type="journal article" date="2021" name="New Phytol.">
        <title>Evolutionary innovations through gain and loss of genes in the ectomycorrhizal Boletales.</title>
        <authorList>
            <person name="Wu G."/>
            <person name="Miyauchi S."/>
            <person name="Morin E."/>
            <person name="Kuo A."/>
            <person name="Drula E."/>
            <person name="Varga T."/>
            <person name="Kohler A."/>
            <person name="Feng B."/>
            <person name="Cao Y."/>
            <person name="Lipzen A."/>
            <person name="Daum C."/>
            <person name="Hundley H."/>
            <person name="Pangilinan J."/>
            <person name="Johnson J."/>
            <person name="Barry K."/>
            <person name="LaButti K."/>
            <person name="Ng V."/>
            <person name="Ahrendt S."/>
            <person name="Min B."/>
            <person name="Choi I.G."/>
            <person name="Park H."/>
            <person name="Plett J.M."/>
            <person name="Magnuson J."/>
            <person name="Spatafora J.W."/>
            <person name="Nagy L.G."/>
            <person name="Henrissat B."/>
            <person name="Grigoriev I.V."/>
            <person name="Yang Z.L."/>
            <person name="Xu J."/>
            <person name="Martin F.M."/>
        </authorList>
    </citation>
    <scope>NUCLEOTIDE SEQUENCE</scope>
    <source>
        <strain evidence="2">KKN 215</strain>
    </source>
</reference>
<evidence type="ECO:0000313" key="3">
    <source>
        <dbReference type="Proteomes" id="UP000813824"/>
    </source>
</evidence>
<keyword evidence="3" id="KW-1185">Reference proteome</keyword>
<dbReference type="Proteomes" id="UP000813824">
    <property type="component" value="Unassembled WGS sequence"/>
</dbReference>
<protein>
    <submittedName>
        <fullName evidence="2">Uncharacterized protein</fullName>
    </submittedName>
</protein>
<evidence type="ECO:0000256" key="1">
    <source>
        <dbReference type="SAM" id="MobiDB-lite"/>
    </source>
</evidence>
<evidence type="ECO:0000313" key="2">
    <source>
        <dbReference type="EMBL" id="KAH8105332.1"/>
    </source>
</evidence>
<sequence>MLSECASSLSLSRTPTEARIAPSSHEAAIVVEPSSSPAASKYASPQPPHSEPLPPTSEIRLRFDLNVDRFTGDSALMFLHQLSTRVITIHIPLGEISSSSPFIATLGALDQPQPQTNVPPTLIRERSSKTSVPRHARESRQGLTPDSSNSLGLDNPQMAPVPSQMISPHLGTEQSNQSFTSRFSLSLSDAASREPPAGSSGRAHPAKSQATRRQVPRATGSPSATKLSEASDASSPFKQQPIRTWVDVNSQFGDNSTVKKSRTRTRKTNTSPKADGNQANRRTKKVGLQVPPPASPAVRSTEREQQLENELSPPRKLEPCPPPSLPPAAQALPQSRARGPLPRLRPVSSVRIQRPLPQRSLSMTTGARPRLPHQPETHPPTASSSSSVTSPTDSSQCSYPNARYYRGGDFGSTNNHHVAVRGGVASQNNLGVPLPVTASSFDPLRAVRPSYLGTQHPPPSITSSQFIQRQLESGRASGKSDYPGTPAVGPAGYNLKKRGRDEDEDEDEDEDGDEDEAGESDEDESLWSGVAKRPRMD</sequence>
<dbReference type="AlphaFoldDB" id="A0A8K0UWB6"/>
<feature type="compositionally biased region" description="Polar residues" evidence="1">
    <location>
        <begin position="220"/>
        <end position="254"/>
    </location>
</feature>
<feature type="compositionally biased region" description="Polar residues" evidence="1">
    <location>
        <begin position="1"/>
        <end position="15"/>
    </location>
</feature>
<proteinExistence type="predicted"/>
<feature type="compositionally biased region" description="Polar residues" evidence="1">
    <location>
        <begin position="172"/>
        <end position="189"/>
    </location>
</feature>
<feature type="compositionally biased region" description="Pro residues" evidence="1">
    <location>
        <begin position="45"/>
        <end position="55"/>
    </location>
</feature>
<dbReference type="EMBL" id="JAEVFJ010000004">
    <property type="protein sequence ID" value="KAH8105332.1"/>
    <property type="molecule type" value="Genomic_DNA"/>
</dbReference>
<gene>
    <name evidence="2" type="ORF">BXZ70DRAFT_519372</name>
</gene>
<feature type="region of interest" description="Disordered" evidence="1">
    <location>
        <begin position="449"/>
        <end position="537"/>
    </location>
</feature>
<feature type="compositionally biased region" description="Low complexity" evidence="1">
    <location>
        <begin position="379"/>
        <end position="398"/>
    </location>
</feature>
<feature type="compositionally biased region" description="Low complexity" evidence="1">
    <location>
        <begin position="33"/>
        <end position="44"/>
    </location>
</feature>
<comment type="caution">
    <text evidence="2">The sequence shown here is derived from an EMBL/GenBank/DDBJ whole genome shotgun (WGS) entry which is preliminary data.</text>
</comment>
<feature type="compositionally biased region" description="Polar residues" evidence="1">
    <location>
        <begin position="461"/>
        <end position="471"/>
    </location>
</feature>
<organism evidence="2 3">
    <name type="scientific">Cristinia sonorae</name>
    <dbReference type="NCBI Taxonomy" id="1940300"/>
    <lineage>
        <taxon>Eukaryota</taxon>
        <taxon>Fungi</taxon>
        <taxon>Dikarya</taxon>
        <taxon>Basidiomycota</taxon>
        <taxon>Agaricomycotina</taxon>
        <taxon>Agaricomycetes</taxon>
        <taxon>Agaricomycetidae</taxon>
        <taxon>Agaricales</taxon>
        <taxon>Pleurotineae</taxon>
        <taxon>Stephanosporaceae</taxon>
        <taxon>Cristinia</taxon>
    </lineage>
</organism>
<feature type="compositionally biased region" description="Low complexity" evidence="1">
    <location>
        <begin position="327"/>
        <end position="338"/>
    </location>
</feature>
<feature type="compositionally biased region" description="Polar residues" evidence="1">
    <location>
        <begin position="141"/>
        <end position="152"/>
    </location>
</feature>
<feature type="region of interest" description="Disordered" evidence="1">
    <location>
        <begin position="1"/>
        <end position="56"/>
    </location>
</feature>
<feature type="compositionally biased region" description="Acidic residues" evidence="1">
    <location>
        <begin position="502"/>
        <end position="525"/>
    </location>
</feature>
<accession>A0A8K0UWB6</accession>
<feature type="region of interest" description="Disordered" evidence="1">
    <location>
        <begin position="110"/>
        <end position="400"/>
    </location>
</feature>
<name>A0A8K0UWB6_9AGAR</name>